<sequence>MFLRRPMDIPAKDWISGNLAAKVSQRARVDADDGSVGDQESSTLDDLKRARKTLRPVLSVVIIGLNAVGAGKPTELACACKQTRHCQCVEKWFKFRGTAYARSVGTRYRMWAKGWRPADMPFRSKECLKRMPTSYPDHLSGGTNVI</sequence>
<protein>
    <submittedName>
        <fullName evidence="1">Uncharacterized protein</fullName>
    </submittedName>
</protein>
<accession>A0ABP1B6Y7</accession>
<gene>
    <name evidence="1" type="ORF">CSSPJE1EN2_LOCUS13489</name>
</gene>
<dbReference type="EMBL" id="OZ023703">
    <property type="protein sequence ID" value="CAK9870821.1"/>
    <property type="molecule type" value="Genomic_DNA"/>
</dbReference>
<organism evidence="1 2">
    <name type="scientific">Sphagnum jensenii</name>
    <dbReference type="NCBI Taxonomy" id="128206"/>
    <lineage>
        <taxon>Eukaryota</taxon>
        <taxon>Viridiplantae</taxon>
        <taxon>Streptophyta</taxon>
        <taxon>Embryophyta</taxon>
        <taxon>Bryophyta</taxon>
        <taxon>Sphagnophytina</taxon>
        <taxon>Sphagnopsida</taxon>
        <taxon>Sphagnales</taxon>
        <taxon>Sphagnaceae</taxon>
        <taxon>Sphagnum</taxon>
    </lineage>
</organism>
<name>A0ABP1B6Y7_9BRYO</name>
<evidence type="ECO:0000313" key="1">
    <source>
        <dbReference type="EMBL" id="CAK9870821.1"/>
    </source>
</evidence>
<dbReference type="Proteomes" id="UP001497522">
    <property type="component" value="Chromosome 2"/>
</dbReference>
<keyword evidence="2" id="KW-1185">Reference proteome</keyword>
<reference evidence="1 2" key="1">
    <citation type="submission" date="2024-03" db="EMBL/GenBank/DDBJ databases">
        <authorList>
            <consortium name="ELIXIR-Norway"/>
            <consortium name="Elixir Norway"/>
        </authorList>
    </citation>
    <scope>NUCLEOTIDE SEQUENCE [LARGE SCALE GENOMIC DNA]</scope>
</reference>
<proteinExistence type="predicted"/>
<evidence type="ECO:0000313" key="2">
    <source>
        <dbReference type="Proteomes" id="UP001497522"/>
    </source>
</evidence>